<gene>
    <name evidence="9" type="ORF">L195_g060955</name>
</gene>
<dbReference type="Proteomes" id="UP000236291">
    <property type="component" value="Unassembled WGS sequence"/>
</dbReference>
<dbReference type="InterPro" id="IPR000070">
    <property type="entry name" value="Pectinesterase_cat"/>
</dbReference>
<dbReference type="InterPro" id="IPR011050">
    <property type="entry name" value="Pectin_lyase_fold/virulence"/>
</dbReference>
<comment type="caution">
    <text evidence="9">The sequence shown here is derived from an EMBL/GenBank/DDBJ whole genome shotgun (WGS) entry which is preliminary data.</text>
</comment>
<evidence type="ECO:0000256" key="2">
    <source>
        <dbReference type="ARBA" id="ARBA00005184"/>
    </source>
</evidence>
<evidence type="ECO:0000256" key="5">
    <source>
        <dbReference type="ARBA" id="ARBA00022512"/>
    </source>
</evidence>
<evidence type="ECO:0000313" key="10">
    <source>
        <dbReference type="Proteomes" id="UP000236291"/>
    </source>
</evidence>
<dbReference type="PANTHER" id="PTHR31321:SF81">
    <property type="entry name" value="PECTINESTERASE"/>
    <property type="match status" value="1"/>
</dbReference>
<keyword evidence="7" id="KW-0063">Aspartyl esterase</keyword>
<evidence type="ECO:0000256" key="1">
    <source>
        <dbReference type="ARBA" id="ARBA00004191"/>
    </source>
</evidence>
<comment type="pathway">
    <text evidence="2">Glycan metabolism; pectin degradation; 2-dehydro-3-deoxy-D-gluconate from pectin: step 1/5.</text>
</comment>
<dbReference type="AlphaFoldDB" id="A0A2K3K6W2"/>
<evidence type="ECO:0000256" key="3">
    <source>
        <dbReference type="ARBA" id="ARBA00008891"/>
    </source>
</evidence>
<keyword evidence="5" id="KW-0964">Secreted</keyword>
<dbReference type="Pfam" id="PF01095">
    <property type="entry name" value="Pectinesterase"/>
    <property type="match status" value="1"/>
</dbReference>
<sequence length="66" mass="7618">MDTWVLPQGWIDTMDDIHHHDLTIFYAEYKCTGPGSNLAARPAWIRRLSDTDAKEFIGVHFIRGET</sequence>
<dbReference type="GO" id="GO:0042545">
    <property type="term" value="P:cell wall modification"/>
    <property type="evidence" value="ECO:0007669"/>
    <property type="project" value="InterPro"/>
</dbReference>
<dbReference type="GO" id="GO:0045490">
    <property type="term" value="P:pectin catabolic process"/>
    <property type="evidence" value="ECO:0007669"/>
    <property type="project" value="UniProtKB-UniPathway"/>
</dbReference>
<dbReference type="EC" id="3.1.1.11" evidence="4"/>
<reference evidence="9 10" key="1">
    <citation type="journal article" date="2014" name="Am. J. Bot.">
        <title>Genome assembly and annotation for red clover (Trifolium pratense; Fabaceae).</title>
        <authorList>
            <person name="Istvanek J."/>
            <person name="Jaros M."/>
            <person name="Krenek A."/>
            <person name="Repkova J."/>
        </authorList>
    </citation>
    <scope>NUCLEOTIDE SEQUENCE [LARGE SCALE GENOMIC DNA]</scope>
    <source>
        <strain evidence="10">cv. Tatra</strain>
        <tissue evidence="9">Young leaves</tissue>
    </source>
</reference>
<dbReference type="STRING" id="57577.A0A2K3K6W2"/>
<organism evidence="9 10">
    <name type="scientific">Trifolium pratense</name>
    <name type="common">Red clover</name>
    <dbReference type="NCBI Taxonomy" id="57577"/>
    <lineage>
        <taxon>Eukaryota</taxon>
        <taxon>Viridiplantae</taxon>
        <taxon>Streptophyta</taxon>
        <taxon>Embryophyta</taxon>
        <taxon>Tracheophyta</taxon>
        <taxon>Spermatophyta</taxon>
        <taxon>Magnoliopsida</taxon>
        <taxon>eudicotyledons</taxon>
        <taxon>Gunneridae</taxon>
        <taxon>Pentapetalae</taxon>
        <taxon>rosids</taxon>
        <taxon>fabids</taxon>
        <taxon>Fabales</taxon>
        <taxon>Fabaceae</taxon>
        <taxon>Papilionoideae</taxon>
        <taxon>50 kb inversion clade</taxon>
        <taxon>NPAAA clade</taxon>
        <taxon>Hologalegina</taxon>
        <taxon>IRL clade</taxon>
        <taxon>Trifolieae</taxon>
        <taxon>Trifolium</taxon>
    </lineage>
</organism>
<evidence type="ECO:0000256" key="7">
    <source>
        <dbReference type="ARBA" id="ARBA00023085"/>
    </source>
</evidence>
<comment type="subcellular location">
    <subcellularLocation>
        <location evidence="1">Secreted</location>
        <location evidence="1">Cell wall</location>
    </subcellularLocation>
</comment>
<keyword evidence="5" id="KW-0134">Cell wall</keyword>
<feature type="domain" description="Pectinesterase catalytic" evidence="8">
    <location>
        <begin position="1"/>
        <end position="65"/>
    </location>
</feature>
<dbReference type="PANTHER" id="PTHR31321">
    <property type="entry name" value="ACYL-COA THIOESTER HYDROLASE YBHC-RELATED"/>
    <property type="match status" value="1"/>
</dbReference>
<dbReference type="Gene3D" id="2.160.20.10">
    <property type="entry name" value="Single-stranded right-handed beta-helix, Pectin lyase-like"/>
    <property type="match status" value="1"/>
</dbReference>
<protein>
    <recommendedName>
        <fullName evidence="4">pectinesterase</fullName>
        <ecNumber evidence="4">3.1.1.11</ecNumber>
    </recommendedName>
</protein>
<accession>A0A2K3K6W2</accession>
<evidence type="ECO:0000313" key="9">
    <source>
        <dbReference type="EMBL" id="PNX62035.1"/>
    </source>
</evidence>
<name>A0A2K3K6W2_TRIPR</name>
<proteinExistence type="inferred from homology"/>
<evidence type="ECO:0000259" key="8">
    <source>
        <dbReference type="Pfam" id="PF01095"/>
    </source>
</evidence>
<comment type="similarity">
    <text evidence="3">Belongs to the pectinesterase family.</text>
</comment>
<evidence type="ECO:0000256" key="6">
    <source>
        <dbReference type="ARBA" id="ARBA00022801"/>
    </source>
</evidence>
<keyword evidence="6" id="KW-0378">Hydrolase</keyword>
<dbReference type="GO" id="GO:0030599">
    <property type="term" value="F:pectinesterase activity"/>
    <property type="evidence" value="ECO:0007669"/>
    <property type="project" value="UniProtKB-EC"/>
</dbReference>
<dbReference type="SUPFAM" id="SSF51126">
    <property type="entry name" value="Pectin lyase-like"/>
    <property type="match status" value="1"/>
</dbReference>
<evidence type="ECO:0000256" key="4">
    <source>
        <dbReference type="ARBA" id="ARBA00013229"/>
    </source>
</evidence>
<dbReference type="InterPro" id="IPR012334">
    <property type="entry name" value="Pectin_lyas_fold"/>
</dbReference>
<dbReference type="EMBL" id="ASHM01145194">
    <property type="protein sequence ID" value="PNX62035.1"/>
    <property type="molecule type" value="Genomic_DNA"/>
</dbReference>
<dbReference type="UniPathway" id="UPA00545">
    <property type="reaction ID" value="UER00823"/>
</dbReference>
<reference evidence="9 10" key="2">
    <citation type="journal article" date="2017" name="Front. Plant Sci.">
        <title>Gene Classification and Mining of Molecular Markers Useful in Red Clover (Trifolium pratense) Breeding.</title>
        <authorList>
            <person name="Istvanek J."/>
            <person name="Dluhosova J."/>
            <person name="Dluhos P."/>
            <person name="Patkova L."/>
            <person name="Nedelnik J."/>
            <person name="Repkova J."/>
        </authorList>
    </citation>
    <scope>NUCLEOTIDE SEQUENCE [LARGE SCALE GENOMIC DNA]</scope>
    <source>
        <strain evidence="10">cv. Tatra</strain>
        <tissue evidence="9">Young leaves</tissue>
    </source>
</reference>